<reference evidence="11" key="2">
    <citation type="journal article" date="2012" name="PLoS ONE">
        <title>A Deeply Branching Thermophilic Bacterium with an Ancient Acetyl-CoA Pathway Dominates a Subsurface Ecosystem.</title>
        <authorList>
            <person name="Takami H."/>
            <person name="Noguchi H."/>
            <person name="Takaki Y."/>
            <person name="Uchiyama I."/>
            <person name="Toyoda A."/>
            <person name="Nishi S."/>
            <person name="Chee G.-J."/>
            <person name="Arai W."/>
            <person name="Nunoura T."/>
            <person name="Itoh T."/>
            <person name="Hattori M."/>
            <person name="Takai K."/>
        </authorList>
    </citation>
    <scope>NUCLEOTIDE SEQUENCE</scope>
</reference>
<dbReference type="AlphaFoldDB" id="H5SNH3"/>
<feature type="domain" description="GIY-YIG" evidence="9">
    <location>
        <begin position="10"/>
        <end position="87"/>
    </location>
</feature>
<proteinExistence type="inferred from homology"/>
<evidence type="ECO:0000256" key="5">
    <source>
        <dbReference type="ARBA" id="ARBA00023204"/>
    </source>
</evidence>
<dbReference type="InterPro" id="IPR035901">
    <property type="entry name" value="GIY-YIG_endonuc_sf"/>
</dbReference>
<evidence type="ECO:0000256" key="2">
    <source>
        <dbReference type="ARBA" id="ARBA00022763"/>
    </source>
</evidence>
<keyword evidence="1 6" id="KW-0963">Cytoplasm</keyword>
<organism evidence="11">
    <name type="scientific">uncultured Acetothermia bacterium</name>
    <dbReference type="NCBI Taxonomy" id="236499"/>
    <lineage>
        <taxon>Bacteria</taxon>
        <taxon>Candidatus Bipolaricaulota</taxon>
        <taxon>environmental samples</taxon>
    </lineage>
</organism>
<reference evidence="11" key="1">
    <citation type="journal article" date="2005" name="Environ. Microbiol.">
        <title>Genetic and functional properties of uncultivated thermophilic crenarchaeotes from a subsurface gold mine as revealed by analysis of genome fragments.</title>
        <authorList>
            <person name="Nunoura T."/>
            <person name="Hirayama H."/>
            <person name="Takami H."/>
            <person name="Oida H."/>
            <person name="Nishi S."/>
            <person name="Shimamura S."/>
            <person name="Suzuki Y."/>
            <person name="Inagaki F."/>
            <person name="Takai K."/>
            <person name="Nealson K.H."/>
            <person name="Horikoshi K."/>
        </authorList>
    </citation>
    <scope>NUCLEOTIDE SEQUENCE</scope>
</reference>
<dbReference type="PANTHER" id="PTHR30562:SF1">
    <property type="entry name" value="UVRABC SYSTEM PROTEIN C"/>
    <property type="match status" value="1"/>
</dbReference>
<dbReference type="Gene3D" id="4.10.860.10">
    <property type="entry name" value="UVR domain"/>
    <property type="match status" value="1"/>
</dbReference>
<dbReference type="Pfam" id="PF01541">
    <property type="entry name" value="GIY-YIG"/>
    <property type="match status" value="1"/>
</dbReference>
<dbReference type="InterPro" id="IPR004791">
    <property type="entry name" value="UvrC"/>
</dbReference>
<evidence type="ECO:0000256" key="3">
    <source>
        <dbReference type="ARBA" id="ARBA00022769"/>
    </source>
</evidence>
<dbReference type="NCBIfam" id="NF001824">
    <property type="entry name" value="PRK00558.1-5"/>
    <property type="match status" value="1"/>
</dbReference>
<dbReference type="InterPro" id="IPR050066">
    <property type="entry name" value="UvrABC_protein_C"/>
</dbReference>
<comment type="similarity">
    <text evidence="6">Belongs to the UvrC family.</text>
</comment>
<dbReference type="PANTHER" id="PTHR30562">
    <property type="entry name" value="UVRC/OXIDOREDUCTASE"/>
    <property type="match status" value="1"/>
</dbReference>
<dbReference type="GO" id="GO:0009432">
    <property type="term" value="P:SOS response"/>
    <property type="evidence" value="ECO:0007669"/>
    <property type="project" value="UniProtKB-UniRule"/>
</dbReference>
<dbReference type="InterPro" id="IPR010994">
    <property type="entry name" value="RuvA_2-like"/>
</dbReference>
<dbReference type="SUPFAM" id="SSF46600">
    <property type="entry name" value="C-terminal UvrC-binding domain of UvrB"/>
    <property type="match status" value="1"/>
</dbReference>
<dbReference type="Gene3D" id="1.10.150.20">
    <property type="entry name" value="5' to 3' exonuclease, C-terminal subdomain"/>
    <property type="match status" value="1"/>
</dbReference>
<evidence type="ECO:0000259" key="8">
    <source>
        <dbReference type="PROSITE" id="PS50151"/>
    </source>
</evidence>
<dbReference type="InterPro" id="IPR000305">
    <property type="entry name" value="GIY-YIG_endonuc"/>
</dbReference>
<dbReference type="GO" id="GO:0003677">
    <property type="term" value="F:DNA binding"/>
    <property type="evidence" value="ECO:0007669"/>
    <property type="project" value="UniProtKB-UniRule"/>
</dbReference>
<feature type="domain" description="UvrC family homology region profile" evidence="10">
    <location>
        <begin position="248"/>
        <end position="477"/>
    </location>
</feature>
<evidence type="ECO:0000256" key="7">
    <source>
        <dbReference type="SAM" id="Coils"/>
    </source>
</evidence>
<dbReference type="SUPFAM" id="SSF47781">
    <property type="entry name" value="RuvA domain 2-like"/>
    <property type="match status" value="1"/>
</dbReference>
<dbReference type="CDD" id="cd10434">
    <property type="entry name" value="GIY-YIG_UvrC_Cho"/>
    <property type="match status" value="1"/>
</dbReference>
<keyword evidence="4 6" id="KW-0267">Excision nuclease</keyword>
<dbReference type="EMBL" id="AP011782">
    <property type="protein sequence ID" value="BAL57709.1"/>
    <property type="molecule type" value="Genomic_DNA"/>
</dbReference>
<dbReference type="SMART" id="SM00465">
    <property type="entry name" value="GIYc"/>
    <property type="match status" value="1"/>
</dbReference>
<dbReference type="Pfam" id="PF14520">
    <property type="entry name" value="HHH_5"/>
    <property type="match status" value="1"/>
</dbReference>
<dbReference type="FunFam" id="3.40.1440.10:FF:000001">
    <property type="entry name" value="UvrABC system protein C"/>
    <property type="match status" value="1"/>
</dbReference>
<keyword evidence="3 6" id="KW-0228">DNA excision</keyword>
<dbReference type="GO" id="GO:0005737">
    <property type="term" value="C:cytoplasm"/>
    <property type="evidence" value="ECO:0007669"/>
    <property type="project" value="UniProtKB-SubCell"/>
</dbReference>
<evidence type="ECO:0000259" key="9">
    <source>
        <dbReference type="PROSITE" id="PS50164"/>
    </source>
</evidence>
<dbReference type="PROSITE" id="PS50165">
    <property type="entry name" value="UVRC"/>
    <property type="match status" value="1"/>
</dbReference>
<keyword evidence="7" id="KW-0175">Coiled coil</keyword>
<sequence length="619" mass="70577">MEAKLQNLPAEPGVYLLKDAQGEILYVGKAASLRDRVRSYFQTLTDPKTQRLMQEVSDFEYIVTRTERDALLLEATLIKSHQPRYNIRLKDDKRYPYIKITDEPFPRVEIARRVARDGKYFGPYTNSDAVRETIKILQKIFRLRTCALDIKDPPVRKRPCLDHYIGLCDAPCVGAISQAEYAKLVEEATLFLRGRGKDLIEELQQQMEWAVERLEFEQAARLRDQIKALEQLFAGQRELAPRPTERDVIGYALGNGTACVQVFFVRRGKLVGRESFFVEVPSETSDTELITAFVKQYYGKAEQIPKEILVPCALDEPEAIEGWLSERRQGPVRVKVATRGPARKLLELVAHNAELALRERAALPERGAEWEALQELQKILHLPTLPRRIEAYDISNLYGQHAVGSMVVFCDGMPKKSQYRRFRIETVSQIDDFAMLAEVLRRRLERAQTGDERFLPLPDLILIDGGKGQLSAARAVLRQLGFEKIPTLALAKEHEHIFVAHRAQPIVLPHDDPALQLLQRVRDEAHRFAVTYHRAMRRRRFLESVLDGIAGLGPVRKQRLLQRFGSLQGIQRASVDQLCEVLPEAVARRLYDALRVPSSSATKSLLERTNGARRGDPSP</sequence>
<name>H5SNH3_9BACT</name>
<dbReference type="InterPro" id="IPR001162">
    <property type="entry name" value="UvrC_RNase_H_dom"/>
</dbReference>
<dbReference type="Gene3D" id="3.30.420.340">
    <property type="entry name" value="UvrC, RNAse H endonuclease domain"/>
    <property type="match status" value="1"/>
</dbReference>
<dbReference type="GO" id="GO:0009380">
    <property type="term" value="C:excinuclease repair complex"/>
    <property type="evidence" value="ECO:0007669"/>
    <property type="project" value="InterPro"/>
</dbReference>
<evidence type="ECO:0000313" key="11">
    <source>
        <dbReference type="EMBL" id="BAL57709.1"/>
    </source>
</evidence>
<dbReference type="PROSITE" id="PS50164">
    <property type="entry name" value="GIY_YIG"/>
    <property type="match status" value="1"/>
</dbReference>
<dbReference type="GO" id="GO:0006289">
    <property type="term" value="P:nucleotide-excision repair"/>
    <property type="evidence" value="ECO:0007669"/>
    <property type="project" value="UniProtKB-UniRule"/>
</dbReference>
<keyword evidence="5 6" id="KW-0234">DNA repair</keyword>
<comment type="subunit">
    <text evidence="6">Interacts with UvrB in an incision complex.</text>
</comment>
<dbReference type="Gene3D" id="3.40.1440.10">
    <property type="entry name" value="GIY-YIG endonuclease"/>
    <property type="match status" value="1"/>
</dbReference>
<keyword evidence="2 6" id="KW-0227">DNA damage</keyword>
<dbReference type="NCBIfam" id="TIGR00194">
    <property type="entry name" value="uvrC"/>
    <property type="match status" value="1"/>
</dbReference>
<dbReference type="GO" id="GO:0009381">
    <property type="term" value="F:excinuclease ABC activity"/>
    <property type="evidence" value="ECO:0007669"/>
    <property type="project" value="UniProtKB-UniRule"/>
</dbReference>
<dbReference type="HAMAP" id="MF_00203">
    <property type="entry name" value="UvrC"/>
    <property type="match status" value="1"/>
</dbReference>
<gene>
    <name evidence="6" type="primary">uvrC</name>
    <name evidence="11" type="ORF">HGMM_F52A12C29</name>
</gene>
<dbReference type="Pfam" id="PF02151">
    <property type="entry name" value="UVR"/>
    <property type="match status" value="1"/>
</dbReference>
<keyword evidence="6" id="KW-0742">SOS response</keyword>
<dbReference type="Pfam" id="PF08459">
    <property type="entry name" value="UvrC_RNaseH_dom"/>
    <property type="match status" value="1"/>
</dbReference>
<dbReference type="Pfam" id="PF22920">
    <property type="entry name" value="UvrC_RNaseH"/>
    <property type="match status" value="1"/>
</dbReference>
<dbReference type="SUPFAM" id="SSF82771">
    <property type="entry name" value="GIY-YIG endonuclease"/>
    <property type="match status" value="1"/>
</dbReference>
<accession>H5SNH3</accession>
<evidence type="ECO:0000259" key="10">
    <source>
        <dbReference type="PROSITE" id="PS50165"/>
    </source>
</evidence>
<comment type="function">
    <text evidence="6">The UvrABC repair system catalyzes the recognition and processing of DNA lesions. UvrC both incises the 5' and 3' sides of the lesion. The N-terminal half is responsible for the 3' incision and the C-terminal half is responsible for the 5' incision.</text>
</comment>
<dbReference type="InterPro" id="IPR036876">
    <property type="entry name" value="UVR_dom_sf"/>
</dbReference>
<dbReference type="InterPro" id="IPR001943">
    <property type="entry name" value="UVR_dom"/>
</dbReference>
<dbReference type="InterPro" id="IPR047296">
    <property type="entry name" value="GIY-YIG_UvrC_Cho"/>
</dbReference>
<feature type="domain" description="UVR" evidence="8">
    <location>
        <begin position="197"/>
        <end position="232"/>
    </location>
</feature>
<dbReference type="PROSITE" id="PS50151">
    <property type="entry name" value="UVR"/>
    <property type="match status" value="1"/>
</dbReference>
<protein>
    <recommendedName>
        <fullName evidence="6">UvrABC system protein C</fullName>
        <shortName evidence="6">Protein UvrC</shortName>
    </recommendedName>
    <alternativeName>
        <fullName evidence="6">Excinuclease ABC subunit C</fullName>
    </alternativeName>
</protein>
<dbReference type="InterPro" id="IPR038476">
    <property type="entry name" value="UvrC_RNase_H_dom_sf"/>
</dbReference>
<evidence type="ECO:0000256" key="1">
    <source>
        <dbReference type="ARBA" id="ARBA00022490"/>
    </source>
</evidence>
<comment type="subcellular location">
    <subcellularLocation>
        <location evidence="6">Cytoplasm</location>
    </subcellularLocation>
</comment>
<feature type="coiled-coil region" evidence="7">
    <location>
        <begin position="200"/>
        <end position="239"/>
    </location>
</feature>
<evidence type="ECO:0000256" key="4">
    <source>
        <dbReference type="ARBA" id="ARBA00022881"/>
    </source>
</evidence>
<evidence type="ECO:0000256" key="6">
    <source>
        <dbReference type="HAMAP-Rule" id="MF_00203"/>
    </source>
</evidence>